<evidence type="ECO:0000256" key="7">
    <source>
        <dbReference type="ARBA" id="ARBA00047899"/>
    </source>
</evidence>
<dbReference type="InterPro" id="IPR019734">
    <property type="entry name" value="TPR_rpt"/>
</dbReference>
<dbReference type="InterPro" id="IPR017441">
    <property type="entry name" value="Protein_kinase_ATP_BS"/>
</dbReference>
<dbReference type="SUPFAM" id="SSF56112">
    <property type="entry name" value="Protein kinase-like (PK-like)"/>
    <property type="match status" value="2"/>
</dbReference>
<gene>
    <name evidence="13" type="ORF">ACE1CA_08185</name>
</gene>
<evidence type="ECO:0000256" key="1">
    <source>
        <dbReference type="ARBA" id="ARBA00012513"/>
    </source>
</evidence>
<dbReference type="Gene3D" id="1.10.510.10">
    <property type="entry name" value="Transferase(Phosphotransferase) domain 1"/>
    <property type="match status" value="2"/>
</dbReference>
<dbReference type="InterPro" id="IPR011990">
    <property type="entry name" value="TPR-like_helical_dom_sf"/>
</dbReference>
<dbReference type="CDD" id="cd14014">
    <property type="entry name" value="STKc_PknB_like"/>
    <property type="match status" value="1"/>
</dbReference>
<evidence type="ECO:0000256" key="4">
    <source>
        <dbReference type="ARBA" id="ARBA00022741"/>
    </source>
</evidence>
<organism evidence="13 14">
    <name type="scientific">Floridaenema evergladense BLCC-F167</name>
    <dbReference type="NCBI Taxonomy" id="3153639"/>
    <lineage>
        <taxon>Bacteria</taxon>
        <taxon>Bacillati</taxon>
        <taxon>Cyanobacteriota</taxon>
        <taxon>Cyanophyceae</taxon>
        <taxon>Oscillatoriophycideae</taxon>
        <taxon>Aerosakkonematales</taxon>
        <taxon>Aerosakkonemataceae</taxon>
        <taxon>Floridanema</taxon>
        <taxon>Floridanema evergladense</taxon>
    </lineage>
</organism>
<name>A0ABV4WIH9_9CYAN</name>
<feature type="binding site" evidence="10">
    <location>
        <position position="42"/>
    </location>
    <ligand>
        <name>ATP</name>
        <dbReference type="ChEBI" id="CHEBI:30616"/>
    </ligand>
</feature>
<sequence>MIGELIRGRYFLYKELGRGGFGETFLAKDQWQPQTSPCVVKKIMLPSNEPEVLEKARMRFEREAEALKKLGTHPQIPLLYEHFEIDEEFYLVQEYIQGNPLKQEIKEGECWSELQVINLLKEVLEILEFVHQQGIIHRDVNPKNLIRRKLDNKLVLIDFGAVKDNLGASPRSIKSTMTVGTPGYMPNEQAGGSPKLCSDIYAVGMIGIQALTGLPVHQLEEDPETSEILWKQQVKISKALEVVLEKMVRSYFRDRYQSATEALTALNNVPIPKLEELPPPVKPSELTKKTTLPLPPNPPELIKKSPYPPSEKPQQPPKNITPNSRLMGRYEIIRSLGSGMFGKTYLARDEDTKNKPFCVVKRFQLKNTEKLVLQTAREIFKTQVQNLYNLGKNDQIPTLLNHFEVNYEFYLILEFIPGNSLAKELVVGQTLLMGKVYELLREVLEVLAILHKENIIHGNLSSQHLLRRETDEKLVLIDFGMIKQINSITNSAQSIWETSNSGYVAPEQKQGNHKLSSDVYAVGMMGIQGLTGLPSRLIQQQISDGKNEFNWRNLWQEKVPEIIPEMADVLDKMISPDWQNRYESATEALRAWKKLSDGWLGIGNTLCFKKKFEEAIASYEQILKKMPEFYRAWHQKGKALFKSGKYQEAIASFEEAIKIHPKYYNSYYEIGNVLMKLNQYEAAISNYEKAIQTKIDFAEAWYAKGMAWYALEKYEMAIKAYETALQIQPEYYEAKCGIGDAQAKLQQFSVALTAYEDATNMKKVGCHEAWYGKAQVWESLSNYEAALKAYQKATEMKDRYHEAWYSKGKILEQLADYEAAIRAYKKAIQIQPNFTLAVESLGRLENRNTPKWLRYFNKFSNPLRKNDPEV</sequence>
<feature type="region of interest" description="Disordered" evidence="11">
    <location>
        <begin position="272"/>
        <end position="324"/>
    </location>
</feature>
<evidence type="ECO:0000256" key="5">
    <source>
        <dbReference type="ARBA" id="ARBA00022777"/>
    </source>
</evidence>
<keyword evidence="14" id="KW-1185">Reference proteome</keyword>
<dbReference type="PROSITE" id="PS50005">
    <property type="entry name" value="TPR"/>
    <property type="match status" value="6"/>
</dbReference>
<evidence type="ECO:0000256" key="2">
    <source>
        <dbReference type="ARBA" id="ARBA00022527"/>
    </source>
</evidence>
<dbReference type="PROSITE" id="PS50293">
    <property type="entry name" value="TPR_REGION"/>
    <property type="match status" value="4"/>
</dbReference>
<proteinExistence type="predicted"/>
<feature type="repeat" description="TPR" evidence="9">
    <location>
        <begin position="596"/>
        <end position="629"/>
    </location>
</feature>
<evidence type="ECO:0000256" key="8">
    <source>
        <dbReference type="ARBA" id="ARBA00048679"/>
    </source>
</evidence>
<reference evidence="13 14" key="1">
    <citation type="submission" date="2024-09" db="EMBL/GenBank/DDBJ databases">
        <title>Floridaenema gen nov. (Aerosakkonemataceae, Aerosakkonematales ord. nov., Cyanobacteria) from benthic tropical and subtropical fresh waters, with the description of four new species.</title>
        <authorList>
            <person name="Moretto J.A."/>
            <person name="Berthold D.E."/>
            <person name="Lefler F.W."/>
            <person name="Huang I.-S."/>
            <person name="Laughinghouse H. IV."/>
        </authorList>
    </citation>
    <scope>NUCLEOTIDE SEQUENCE [LARGE SCALE GENOMIC DNA]</scope>
    <source>
        <strain evidence="13 14">BLCC-F167</strain>
    </source>
</reference>
<dbReference type="InterPro" id="IPR000719">
    <property type="entry name" value="Prot_kinase_dom"/>
</dbReference>
<dbReference type="Gene3D" id="3.30.200.20">
    <property type="entry name" value="Phosphorylase Kinase, domain 1"/>
    <property type="match status" value="2"/>
</dbReference>
<feature type="repeat" description="TPR" evidence="9">
    <location>
        <begin position="698"/>
        <end position="731"/>
    </location>
</feature>
<evidence type="ECO:0000313" key="14">
    <source>
        <dbReference type="Proteomes" id="UP001576780"/>
    </source>
</evidence>
<protein>
    <recommendedName>
        <fullName evidence="1">non-specific serine/threonine protein kinase</fullName>
        <ecNumber evidence="1">2.7.11.1</ecNumber>
    </recommendedName>
</protein>
<feature type="repeat" description="TPR" evidence="9">
    <location>
        <begin position="630"/>
        <end position="663"/>
    </location>
</feature>
<keyword evidence="6 10" id="KW-0067">ATP-binding</keyword>
<feature type="domain" description="Protein kinase" evidence="12">
    <location>
        <begin position="330"/>
        <end position="600"/>
    </location>
</feature>
<comment type="caution">
    <text evidence="13">The sequence shown here is derived from an EMBL/GenBank/DDBJ whole genome shotgun (WGS) entry which is preliminary data.</text>
</comment>
<feature type="binding site" evidence="10">
    <location>
        <position position="361"/>
    </location>
    <ligand>
        <name>ATP</name>
        <dbReference type="ChEBI" id="CHEBI:30616"/>
    </ligand>
</feature>
<dbReference type="InterPro" id="IPR011009">
    <property type="entry name" value="Kinase-like_dom_sf"/>
</dbReference>
<evidence type="ECO:0000256" key="9">
    <source>
        <dbReference type="PROSITE-ProRule" id="PRU00339"/>
    </source>
</evidence>
<keyword evidence="4 10" id="KW-0547">Nucleotide-binding</keyword>
<evidence type="ECO:0000259" key="12">
    <source>
        <dbReference type="PROSITE" id="PS50011"/>
    </source>
</evidence>
<dbReference type="Pfam" id="PF13432">
    <property type="entry name" value="TPR_16"/>
    <property type="match status" value="1"/>
</dbReference>
<dbReference type="Proteomes" id="UP001576780">
    <property type="component" value="Unassembled WGS sequence"/>
</dbReference>
<dbReference type="PROSITE" id="PS00107">
    <property type="entry name" value="PROTEIN_KINASE_ATP"/>
    <property type="match status" value="2"/>
</dbReference>
<comment type="catalytic activity">
    <reaction evidence="7">
        <text>L-threonyl-[protein] + ATP = O-phospho-L-threonyl-[protein] + ADP + H(+)</text>
        <dbReference type="Rhea" id="RHEA:46608"/>
        <dbReference type="Rhea" id="RHEA-COMP:11060"/>
        <dbReference type="Rhea" id="RHEA-COMP:11605"/>
        <dbReference type="ChEBI" id="CHEBI:15378"/>
        <dbReference type="ChEBI" id="CHEBI:30013"/>
        <dbReference type="ChEBI" id="CHEBI:30616"/>
        <dbReference type="ChEBI" id="CHEBI:61977"/>
        <dbReference type="ChEBI" id="CHEBI:456216"/>
        <dbReference type="EC" id="2.7.11.1"/>
    </reaction>
</comment>
<evidence type="ECO:0000256" key="10">
    <source>
        <dbReference type="PROSITE-ProRule" id="PRU10141"/>
    </source>
</evidence>
<evidence type="ECO:0000313" key="13">
    <source>
        <dbReference type="EMBL" id="MFB2834498.1"/>
    </source>
</evidence>
<feature type="repeat" description="TPR" evidence="9">
    <location>
        <begin position="801"/>
        <end position="834"/>
    </location>
</feature>
<dbReference type="RefSeq" id="WP_413276933.1">
    <property type="nucleotide sequence ID" value="NZ_JBHFNT010000071.1"/>
</dbReference>
<feature type="domain" description="Protein kinase" evidence="12">
    <location>
        <begin position="10"/>
        <end position="274"/>
    </location>
</feature>
<keyword evidence="5" id="KW-0418">Kinase</keyword>
<feature type="repeat" description="TPR" evidence="9">
    <location>
        <begin position="664"/>
        <end position="697"/>
    </location>
</feature>
<dbReference type="PROSITE" id="PS50011">
    <property type="entry name" value="PROTEIN_KINASE_DOM"/>
    <property type="match status" value="2"/>
</dbReference>
<dbReference type="Pfam" id="PF13414">
    <property type="entry name" value="TPR_11"/>
    <property type="match status" value="1"/>
</dbReference>
<feature type="compositionally biased region" description="Pro residues" evidence="11">
    <location>
        <begin position="306"/>
        <end position="316"/>
    </location>
</feature>
<dbReference type="PANTHER" id="PTHR24363">
    <property type="entry name" value="SERINE/THREONINE PROTEIN KINASE"/>
    <property type="match status" value="1"/>
</dbReference>
<keyword evidence="9" id="KW-0802">TPR repeat</keyword>
<dbReference type="Gene3D" id="1.25.40.10">
    <property type="entry name" value="Tetratricopeptide repeat domain"/>
    <property type="match status" value="3"/>
</dbReference>
<keyword evidence="3" id="KW-0808">Transferase</keyword>
<dbReference type="Pfam" id="PF00069">
    <property type="entry name" value="Pkinase"/>
    <property type="match status" value="2"/>
</dbReference>
<dbReference type="EC" id="2.7.11.1" evidence="1"/>
<keyword evidence="2" id="KW-0723">Serine/threonine-protein kinase</keyword>
<comment type="catalytic activity">
    <reaction evidence="8">
        <text>L-seryl-[protein] + ATP = O-phospho-L-seryl-[protein] + ADP + H(+)</text>
        <dbReference type="Rhea" id="RHEA:17989"/>
        <dbReference type="Rhea" id="RHEA-COMP:9863"/>
        <dbReference type="Rhea" id="RHEA-COMP:11604"/>
        <dbReference type="ChEBI" id="CHEBI:15378"/>
        <dbReference type="ChEBI" id="CHEBI:29999"/>
        <dbReference type="ChEBI" id="CHEBI:30616"/>
        <dbReference type="ChEBI" id="CHEBI:83421"/>
        <dbReference type="ChEBI" id="CHEBI:456216"/>
        <dbReference type="EC" id="2.7.11.1"/>
    </reaction>
</comment>
<evidence type="ECO:0000256" key="6">
    <source>
        <dbReference type="ARBA" id="ARBA00022840"/>
    </source>
</evidence>
<dbReference type="PANTHER" id="PTHR24363:SF0">
    <property type="entry name" value="SERINE_THREONINE KINASE LIKE DOMAIN CONTAINING 1"/>
    <property type="match status" value="1"/>
</dbReference>
<evidence type="ECO:0000256" key="11">
    <source>
        <dbReference type="SAM" id="MobiDB-lite"/>
    </source>
</evidence>
<dbReference type="SMART" id="SM00028">
    <property type="entry name" value="TPR"/>
    <property type="match status" value="7"/>
</dbReference>
<dbReference type="EMBL" id="JBHFNT010000071">
    <property type="protein sequence ID" value="MFB2834498.1"/>
    <property type="molecule type" value="Genomic_DNA"/>
</dbReference>
<dbReference type="SUPFAM" id="SSF48452">
    <property type="entry name" value="TPR-like"/>
    <property type="match status" value="1"/>
</dbReference>
<dbReference type="Pfam" id="PF00515">
    <property type="entry name" value="TPR_1"/>
    <property type="match status" value="2"/>
</dbReference>
<feature type="repeat" description="TPR" evidence="9">
    <location>
        <begin position="767"/>
        <end position="800"/>
    </location>
</feature>
<evidence type="ECO:0000256" key="3">
    <source>
        <dbReference type="ARBA" id="ARBA00022679"/>
    </source>
</evidence>
<accession>A0ABV4WIH9</accession>